<sequence length="87" mass="9136">MGFLWALIIGGIIGWLAGLILGRDIPGGIIGNIIAGFIGAWIGEAILGHWGPVVADFAIIPALIGAIALVFIVSLVLKSMRKTDRHH</sequence>
<dbReference type="EMBL" id="RSFW01000002">
    <property type="protein sequence ID" value="RSD29205.1"/>
    <property type="molecule type" value="Genomic_DNA"/>
</dbReference>
<comment type="similarity">
    <text evidence="2">Belongs to the UPF0410 family.</text>
</comment>
<evidence type="ECO:0000256" key="3">
    <source>
        <dbReference type="ARBA" id="ARBA00022475"/>
    </source>
</evidence>
<comment type="subcellular location">
    <subcellularLocation>
        <location evidence="1">Cell membrane</location>
        <topology evidence="1">Multi-pass membrane protein</topology>
    </subcellularLocation>
</comment>
<dbReference type="InterPro" id="IPR007341">
    <property type="entry name" value="Transgly_assoc"/>
</dbReference>
<keyword evidence="4 7" id="KW-0812">Transmembrane</keyword>
<feature type="transmembrane region" description="Helical" evidence="7">
    <location>
        <begin position="6"/>
        <end position="22"/>
    </location>
</feature>
<gene>
    <name evidence="8" type="ORF">EJA10_00705</name>
</gene>
<evidence type="ECO:0000256" key="5">
    <source>
        <dbReference type="ARBA" id="ARBA00022989"/>
    </source>
</evidence>
<evidence type="ECO:0000256" key="2">
    <source>
        <dbReference type="ARBA" id="ARBA00011006"/>
    </source>
</evidence>
<dbReference type="Pfam" id="PF04226">
    <property type="entry name" value="Transgly_assoc"/>
    <property type="match status" value="1"/>
</dbReference>
<comment type="caution">
    <text evidence="8">The sequence shown here is derived from an EMBL/GenBank/DDBJ whole genome shotgun (WGS) entry which is preliminary data.</text>
</comment>
<evidence type="ECO:0000256" key="7">
    <source>
        <dbReference type="SAM" id="Phobius"/>
    </source>
</evidence>
<feature type="transmembrane region" description="Helical" evidence="7">
    <location>
        <begin position="57"/>
        <end position="77"/>
    </location>
</feature>
<organism evidence="8 9">
    <name type="scientific">Mesobacillus subterraneus</name>
    <dbReference type="NCBI Taxonomy" id="285983"/>
    <lineage>
        <taxon>Bacteria</taxon>
        <taxon>Bacillati</taxon>
        <taxon>Bacillota</taxon>
        <taxon>Bacilli</taxon>
        <taxon>Bacillales</taxon>
        <taxon>Bacillaceae</taxon>
        <taxon>Mesobacillus</taxon>
    </lineage>
</organism>
<dbReference type="AlphaFoldDB" id="A0A3R9F3R8"/>
<evidence type="ECO:0000256" key="6">
    <source>
        <dbReference type="ARBA" id="ARBA00023136"/>
    </source>
</evidence>
<dbReference type="PANTHER" id="PTHR33884">
    <property type="entry name" value="UPF0410 PROTEIN YMGE"/>
    <property type="match status" value="1"/>
</dbReference>
<dbReference type="GO" id="GO:0005886">
    <property type="term" value="C:plasma membrane"/>
    <property type="evidence" value="ECO:0007669"/>
    <property type="project" value="UniProtKB-SubCell"/>
</dbReference>
<dbReference type="RefSeq" id="WP_125478076.1">
    <property type="nucleotide sequence ID" value="NZ_RSFW01000002.1"/>
</dbReference>
<accession>A0A3R9F3R8</accession>
<keyword evidence="5 7" id="KW-1133">Transmembrane helix</keyword>
<reference evidence="9" key="1">
    <citation type="submission" date="2018-12" db="EMBL/GenBank/DDBJ databases">
        <title>Bacillus chawlae sp. nov., Bacillus glennii sp. nov., and Bacillus saganii sp. nov. Isolated from the Vehicle Assembly Building at Kennedy Space Center where the Viking Spacecraft were Assembled.</title>
        <authorList>
            <person name="Seuylemezian A."/>
            <person name="Vaishampayan P."/>
        </authorList>
    </citation>
    <scope>NUCLEOTIDE SEQUENCE [LARGE SCALE GENOMIC DNA]</scope>
    <source>
        <strain evidence="9">DSM 13966</strain>
    </source>
</reference>
<evidence type="ECO:0000256" key="4">
    <source>
        <dbReference type="ARBA" id="ARBA00022692"/>
    </source>
</evidence>
<keyword evidence="3" id="KW-1003">Cell membrane</keyword>
<evidence type="ECO:0000256" key="1">
    <source>
        <dbReference type="ARBA" id="ARBA00004651"/>
    </source>
</evidence>
<keyword evidence="6 7" id="KW-0472">Membrane</keyword>
<protein>
    <submittedName>
        <fullName evidence="8">GlsB/YeaQ/YmgE family stress response membrane protein</fullName>
    </submittedName>
</protein>
<dbReference type="Proteomes" id="UP000279911">
    <property type="component" value="Unassembled WGS sequence"/>
</dbReference>
<evidence type="ECO:0000313" key="8">
    <source>
        <dbReference type="EMBL" id="RSD29205.1"/>
    </source>
</evidence>
<feature type="transmembrane region" description="Helical" evidence="7">
    <location>
        <begin position="29"/>
        <end position="51"/>
    </location>
</feature>
<dbReference type="PANTHER" id="PTHR33884:SF3">
    <property type="entry name" value="UPF0410 PROTEIN YMGE"/>
    <property type="match status" value="1"/>
</dbReference>
<name>A0A3R9F3R8_9BACI</name>
<proteinExistence type="inferred from homology"/>
<evidence type="ECO:0000313" key="9">
    <source>
        <dbReference type="Proteomes" id="UP000279911"/>
    </source>
</evidence>